<dbReference type="GO" id="GO:0015026">
    <property type="term" value="F:coreceptor activity"/>
    <property type="evidence" value="ECO:0007669"/>
    <property type="project" value="InterPro"/>
</dbReference>
<dbReference type="GO" id="GO:0016020">
    <property type="term" value="C:membrane"/>
    <property type="evidence" value="ECO:0007669"/>
    <property type="project" value="UniProtKB-SubCell"/>
</dbReference>
<dbReference type="SMART" id="SM00406">
    <property type="entry name" value="IGv"/>
    <property type="match status" value="1"/>
</dbReference>
<accession>Q9I9J9</accession>
<dbReference type="SMART" id="SM00409">
    <property type="entry name" value="IG"/>
    <property type="match status" value="1"/>
</dbReference>
<dbReference type="PANTHER" id="PTHR11292:SF7">
    <property type="entry name" value="T-CELL SURFACE GLYCOPROTEIN CD8 BETA CHAIN-RELATED"/>
    <property type="match status" value="1"/>
</dbReference>
<keyword evidence="6" id="KW-1064">Adaptive immunity</keyword>
<evidence type="ECO:0000256" key="6">
    <source>
        <dbReference type="ARBA" id="ARBA00023130"/>
    </source>
</evidence>
<keyword evidence="5 11" id="KW-1133">Transmembrane helix</keyword>
<keyword evidence="8" id="KW-1015">Disulfide bond</keyword>
<evidence type="ECO:0000256" key="2">
    <source>
        <dbReference type="ARBA" id="ARBA00022692"/>
    </source>
</evidence>
<dbReference type="Pfam" id="PF07686">
    <property type="entry name" value="V-set"/>
    <property type="match status" value="1"/>
</dbReference>
<reference evidence="13" key="1">
    <citation type="journal article" date="2002" name="Gene">
        <title>Cloning and modeling of CD8 beta in the amphibian ambystoma Mexicanum. Evolutionary conserved structures for interactions with major histocompatibility complex (MHC) class I molecules.</title>
        <authorList>
            <person name="Fellah J.S."/>
            <person name="Tuffery P."/>
            <person name="Etchebest C."/>
            <person name="Guillet F."/>
            <person name="Bleux C."/>
            <person name="Charlemagne J."/>
        </authorList>
    </citation>
    <scope>NUCLEOTIDE SEQUENCE</scope>
</reference>
<keyword evidence="4" id="KW-0391">Immunity</keyword>
<evidence type="ECO:0000256" key="7">
    <source>
        <dbReference type="ARBA" id="ARBA00023136"/>
    </source>
</evidence>
<evidence type="ECO:0000256" key="5">
    <source>
        <dbReference type="ARBA" id="ARBA00022989"/>
    </source>
</evidence>
<evidence type="ECO:0000256" key="11">
    <source>
        <dbReference type="SAM" id="Phobius"/>
    </source>
</evidence>
<dbReference type="GO" id="GO:0042288">
    <property type="term" value="F:MHC class I protein binding"/>
    <property type="evidence" value="ECO:0007669"/>
    <property type="project" value="InterPro"/>
</dbReference>
<keyword evidence="10" id="KW-0393">Immunoglobulin domain</keyword>
<dbReference type="InterPro" id="IPR003599">
    <property type="entry name" value="Ig_sub"/>
</dbReference>
<evidence type="ECO:0000256" key="10">
    <source>
        <dbReference type="ARBA" id="ARBA00023319"/>
    </source>
</evidence>
<dbReference type="InterPro" id="IPR013106">
    <property type="entry name" value="Ig_V-set"/>
</dbReference>
<evidence type="ECO:0000256" key="8">
    <source>
        <dbReference type="ARBA" id="ARBA00023157"/>
    </source>
</evidence>
<dbReference type="InterPro" id="IPR013783">
    <property type="entry name" value="Ig-like_fold"/>
</dbReference>
<keyword evidence="2 11" id="KW-0812">Transmembrane</keyword>
<evidence type="ECO:0000256" key="1">
    <source>
        <dbReference type="ARBA" id="ARBA00004479"/>
    </source>
</evidence>
<dbReference type="AlphaFoldDB" id="Q9I9J9"/>
<evidence type="ECO:0000259" key="12">
    <source>
        <dbReference type="PROSITE" id="PS50835"/>
    </source>
</evidence>
<keyword evidence="3" id="KW-0732">Signal</keyword>
<dbReference type="GO" id="GO:0009986">
    <property type="term" value="C:cell surface"/>
    <property type="evidence" value="ECO:0007669"/>
    <property type="project" value="TreeGrafter"/>
</dbReference>
<protein>
    <submittedName>
        <fullName evidence="13">CD8 beta</fullName>
    </submittedName>
</protein>
<keyword evidence="7 11" id="KW-0472">Membrane</keyword>
<dbReference type="InterPro" id="IPR042414">
    <property type="entry name" value="CD8B"/>
</dbReference>
<dbReference type="GO" id="GO:0050776">
    <property type="term" value="P:regulation of immune response"/>
    <property type="evidence" value="ECO:0007669"/>
    <property type="project" value="InterPro"/>
</dbReference>
<name>Q9I9J9_AMBME</name>
<evidence type="ECO:0000256" key="4">
    <source>
        <dbReference type="ARBA" id="ARBA00022859"/>
    </source>
</evidence>
<proteinExistence type="evidence at transcript level"/>
<evidence type="ECO:0000256" key="3">
    <source>
        <dbReference type="ARBA" id="ARBA00022729"/>
    </source>
</evidence>
<dbReference type="PANTHER" id="PTHR11292">
    <property type="entry name" value="T-CELL SURFACE GLYCOPROTEIN CD8 BETA CHAIN"/>
    <property type="match status" value="1"/>
</dbReference>
<sequence>MQESQRGRIPDPPTPQDLVKQDIGVRSSSLLPQSPTSIIALTNNKTEIQCAVREQHMDRLGIYWYRHHRGDFQFILYLSILDKSTYGSSISKESFTASRDSFRRMGVLKLNALQPADSGNYYCAVVVHTLDIVFGTGTELVVVDSFPTTAILTTSTPVCGCKEHEETSKGSTKKKGARAGVACSSVIYAPLATGLVMLVISLVVMINHLQHFHRRYRRHFRKQLVK</sequence>
<dbReference type="Gene3D" id="2.60.40.10">
    <property type="entry name" value="Immunoglobulins"/>
    <property type="match status" value="1"/>
</dbReference>
<keyword evidence="9" id="KW-0325">Glycoprotein</keyword>
<dbReference type="InterPro" id="IPR036179">
    <property type="entry name" value="Ig-like_dom_sf"/>
</dbReference>
<dbReference type="SUPFAM" id="SSF48726">
    <property type="entry name" value="Immunoglobulin"/>
    <property type="match status" value="1"/>
</dbReference>
<feature type="transmembrane region" description="Helical" evidence="11">
    <location>
        <begin position="187"/>
        <end position="209"/>
    </location>
</feature>
<organism evidence="13">
    <name type="scientific">Ambystoma mexicanum</name>
    <name type="common">Axolotl</name>
    <dbReference type="NCBI Taxonomy" id="8296"/>
    <lineage>
        <taxon>Eukaryota</taxon>
        <taxon>Metazoa</taxon>
        <taxon>Chordata</taxon>
        <taxon>Craniata</taxon>
        <taxon>Vertebrata</taxon>
        <taxon>Euteleostomi</taxon>
        <taxon>Amphibia</taxon>
        <taxon>Batrachia</taxon>
        <taxon>Caudata</taxon>
        <taxon>Salamandroidea</taxon>
        <taxon>Ambystomatidae</taxon>
        <taxon>Ambystoma</taxon>
    </lineage>
</organism>
<feature type="domain" description="Ig-like" evidence="12">
    <location>
        <begin position="32"/>
        <end position="125"/>
    </location>
</feature>
<dbReference type="GO" id="GO:0002250">
    <property type="term" value="P:adaptive immune response"/>
    <property type="evidence" value="ECO:0007669"/>
    <property type="project" value="UniProtKB-KW"/>
</dbReference>
<dbReference type="PROSITE" id="PS50835">
    <property type="entry name" value="IG_LIKE"/>
    <property type="match status" value="1"/>
</dbReference>
<evidence type="ECO:0000256" key="9">
    <source>
        <dbReference type="ARBA" id="ARBA00023180"/>
    </source>
</evidence>
<dbReference type="EMBL" id="AF242416">
    <property type="protein sequence ID" value="AAF61253.1"/>
    <property type="molecule type" value="mRNA"/>
</dbReference>
<comment type="subcellular location">
    <subcellularLocation>
        <location evidence="1">Membrane</location>
        <topology evidence="1">Single-pass type I membrane protein</topology>
    </subcellularLocation>
</comment>
<dbReference type="InterPro" id="IPR007110">
    <property type="entry name" value="Ig-like_dom"/>
</dbReference>
<evidence type="ECO:0000313" key="13">
    <source>
        <dbReference type="EMBL" id="AAF61253.1"/>
    </source>
</evidence>